<evidence type="ECO:0000313" key="2">
    <source>
        <dbReference type="Proteomes" id="UP000067626"/>
    </source>
</evidence>
<dbReference type="Proteomes" id="UP000067626">
    <property type="component" value="Chromosome"/>
</dbReference>
<reference evidence="1 2" key="1">
    <citation type="submission" date="2015-07" db="EMBL/GenBank/DDBJ databases">
        <title>Genome analysis of myxobacterium Chondromyces crocatus Cm c5 reveals a high potential for natural compound synthesis and the genetic basis for the loss of fruiting body formation.</title>
        <authorList>
            <person name="Zaburannyi N."/>
            <person name="Bunk B."/>
            <person name="Maier J."/>
            <person name="Overmann J."/>
            <person name="Mueller R."/>
        </authorList>
    </citation>
    <scope>NUCLEOTIDE SEQUENCE [LARGE SCALE GENOMIC DNA]</scope>
    <source>
        <strain evidence="1 2">Cm c5</strain>
    </source>
</reference>
<organism evidence="1 2">
    <name type="scientific">Chondromyces crocatus</name>
    <dbReference type="NCBI Taxonomy" id="52"/>
    <lineage>
        <taxon>Bacteria</taxon>
        <taxon>Pseudomonadati</taxon>
        <taxon>Myxococcota</taxon>
        <taxon>Polyangia</taxon>
        <taxon>Polyangiales</taxon>
        <taxon>Polyangiaceae</taxon>
        <taxon>Chondromyces</taxon>
    </lineage>
</organism>
<dbReference type="STRING" id="52.CMC5_077910"/>
<sequence length="133" mass="15228">MVKTQLAAIRRLCADLGLPEGGPYTQDWAYELPEEFRSEAHFYRYVDAYQNAAYGDLERQVLVELTLDVVNDLMQRDGGTGEAAWSTLATVIRRHPGLHRDQVEYWASFDADLEDAFTLTPLVRELWNELYGA</sequence>
<proteinExistence type="predicted"/>
<accession>A0A0K1ERZ7</accession>
<evidence type="ECO:0008006" key="3">
    <source>
        <dbReference type="Google" id="ProtNLM"/>
    </source>
</evidence>
<name>A0A0K1ERZ7_CHOCO</name>
<dbReference type="OrthoDB" id="6444323at2"/>
<dbReference type="KEGG" id="ccro:CMC5_077910"/>
<protein>
    <recommendedName>
        <fullName evidence="3">CdiI immunity protein domain-containing protein</fullName>
    </recommendedName>
</protein>
<evidence type="ECO:0000313" key="1">
    <source>
        <dbReference type="EMBL" id="AKT43559.1"/>
    </source>
</evidence>
<keyword evidence="2" id="KW-1185">Reference proteome</keyword>
<dbReference type="AlphaFoldDB" id="A0A0K1ERZ7"/>
<dbReference type="EMBL" id="CP012159">
    <property type="protein sequence ID" value="AKT43559.1"/>
    <property type="molecule type" value="Genomic_DNA"/>
</dbReference>
<dbReference type="RefSeq" id="WP_050435006.1">
    <property type="nucleotide sequence ID" value="NZ_CP012159.1"/>
</dbReference>
<gene>
    <name evidence="1" type="ORF">CMC5_077910</name>
</gene>